<dbReference type="AlphaFoldDB" id="A0A8J7SJ27"/>
<feature type="binding site" evidence="6">
    <location>
        <position position="158"/>
    </location>
    <ligand>
        <name>Mg(2+)</name>
        <dbReference type="ChEBI" id="CHEBI:18420"/>
    </ligand>
</feature>
<evidence type="ECO:0000313" key="8">
    <source>
        <dbReference type="EMBL" id="MBK0400700.1"/>
    </source>
</evidence>
<evidence type="ECO:0000256" key="1">
    <source>
        <dbReference type="ARBA" id="ARBA00001946"/>
    </source>
</evidence>
<evidence type="ECO:0000313" key="9">
    <source>
        <dbReference type="Proteomes" id="UP000655420"/>
    </source>
</evidence>
<feature type="binding site" evidence="5">
    <location>
        <position position="131"/>
    </location>
    <ligand>
        <name>substrate</name>
    </ligand>
</feature>
<dbReference type="PANTHER" id="PTHR32308:SF10">
    <property type="entry name" value="CITRATE LYASE SUBUNIT BETA"/>
    <property type="match status" value="1"/>
</dbReference>
<evidence type="ECO:0000256" key="4">
    <source>
        <dbReference type="ARBA" id="ARBA00022842"/>
    </source>
</evidence>
<dbReference type="InterPro" id="IPR040442">
    <property type="entry name" value="Pyrv_kinase-like_dom_sf"/>
</dbReference>
<dbReference type="InterPro" id="IPR011206">
    <property type="entry name" value="Citrate_lyase_beta/mcl1/mcl2"/>
</dbReference>
<evidence type="ECO:0000256" key="3">
    <source>
        <dbReference type="ARBA" id="ARBA00022723"/>
    </source>
</evidence>
<dbReference type="PANTHER" id="PTHR32308">
    <property type="entry name" value="LYASE BETA SUBUNIT, PUTATIVE (AFU_ORTHOLOGUE AFUA_4G13030)-RELATED"/>
    <property type="match status" value="1"/>
</dbReference>
<dbReference type="InterPro" id="IPR015813">
    <property type="entry name" value="Pyrv/PenolPyrv_kinase-like_dom"/>
</dbReference>
<reference evidence="8" key="1">
    <citation type="submission" date="2020-12" db="EMBL/GenBank/DDBJ databases">
        <title>Bacterial taxonomy.</title>
        <authorList>
            <person name="Pan X."/>
        </authorList>
    </citation>
    <scope>NUCLEOTIDE SEQUENCE</scope>
    <source>
        <strain evidence="8">M0105</strain>
    </source>
</reference>
<feature type="binding site" evidence="5">
    <location>
        <position position="73"/>
    </location>
    <ligand>
        <name>substrate</name>
    </ligand>
</feature>
<keyword evidence="4 6" id="KW-0460">Magnesium</keyword>
<dbReference type="GO" id="GO:0000287">
    <property type="term" value="F:magnesium ion binding"/>
    <property type="evidence" value="ECO:0007669"/>
    <property type="project" value="TreeGrafter"/>
</dbReference>
<dbReference type="EMBL" id="JAEHHL010000010">
    <property type="protein sequence ID" value="MBK0400700.1"/>
    <property type="molecule type" value="Genomic_DNA"/>
</dbReference>
<dbReference type="GO" id="GO:0006107">
    <property type="term" value="P:oxaloacetate metabolic process"/>
    <property type="evidence" value="ECO:0007669"/>
    <property type="project" value="TreeGrafter"/>
</dbReference>
<keyword evidence="8" id="KW-0456">Lyase</keyword>
<protein>
    <submittedName>
        <fullName evidence="8">CoA ester lyase</fullName>
    </submittedName>
</protein>
<evidence type="ECO:0000256" key="6">
    <source>
        <dbReference type="PIRSR" id="PIRSR015582-2"/>
    </source>
</evidence>
<comment type="cofactor">
    <cofactor evidence="1">
        <name>Mg(2+)</name>
        <dbReference type="ChEBI" id="CHEBI:18420"/>
    </cofactor>
</comment>
<dbReference type="Proteomes" id="UP000655420">
    <property type="component" value="Unassembled WGS sequence"/>
</dbReference>
<dbReference type="SUPFAM" id="SSF51621">
    <property type="entry name" value="Phosphoenolpyruvate/pyruvate domain"/>
    <property type="match status" value="1"/>
</dbReference>
<dbReference type="Pfam" id="PF03328">
    <property type="entry name" value="HpcH_HpaI"/>
    <property type="match status" value="1"/>
</dbReference>
<sequence>MSSPAAAPRPRRSVLYMPGSKARALEKARSLAADALILDLEDAVAPAEKAAARGMVAEATRAGGFGPREVVIRINGLDTEWGAEDLAAAVAAGPDAVLIPKVESAAMVQDVALRFERLGADPRTRIWAMMETPLGMLNAAAIAGAHPLLACLVMGTNDLVKDLRAQHTETRLPVITGLGLCLLAARAHGLAIVDGVYNAFRDAEGLRRACIQGKELGMDGKTLIHPDQLAVANEVFAPSDADVAQARAYVEAFAAAEARGEGVAVVDGRIVENLHVENARRLLAEAEAIARLEAATPA</sequence>
<evidence type="ECO:0000259" key="7">
    <source>
        <dbReference type="Pfam" id="PF03328"/>
    </source>
</evidence>
<evidence type="ECO:0000256" key="2">
    <source>
        <dbReference type="ARBA" id="ARBA00005568"/>
    </source>
</evidence>
<keyword evidence="9" id="KW-1185">Reference proteome</keyword>
<proteinExistence type="inferred from homology"/>
<feature type="binding site" evidence="6">
    <location>
        <position position="131"/>
    </location>
    <ligand>
        <name>Mg(2+)</name>
        <dbReference type="ChEBI" id="CHEBI:18420"/>
    </ligand>
</feature>
<comment type="caution">
    <text evidence="8">The sequence shown here is derived from an EMBL/GenBank/DDBJ whole genome shotgun (WGS) entry which is preliminary data.</text>
</comment>
<dbReference type="GO" id="GO:0016829">
    <property type="term" value="F:lyase activity"/>
    <property type="evidence" value="ECO:0007669"/>
    <property type="project" value="UniProtKB-KW"/>
</dbReference>
<name>A0A8J7SJ27_9RHOB</name>
<evidence type="ECO:0000256" key="5">
    <source>
        <dbReference type="PIRSR" id="PIRSR015582-1"/>
    </source>
</evidence>
<dbReference type="Gene3D" id="3.20.20.60">
    <property type="entry name" value="Phosphoenolpyruvate-binding domains"/>
    <property type="match status" value="1"/>
</dbReference>
<keyword evidence="3 6" id="KW-0479">Metal-binding</keyword>
<dbReference type="PIRSF" id="PIRSF015582">
    <property type="entry name" value="Cit_lyase_B"/>
    <property type="match status" value="1"/>
</dbReference>
<dbReference type="InterPro" id="IPR005000">
    <property type="entry name" value="Aldolase/citrate-lyase_domain"/>
</dbReference>
<gene>
    <name evidence="8" type="ORF">H0I76_15990</name>
</gene>
<comment type="similarity">
    <text evidence="2">Belongs to the HpcH/HpaI aldolase family.</text>
</comment>
<feature type="domain" description="HpcH/HpaI aldolase/citrate lyase" evidence="7">
    <location>
        <begin position="12"/>
        <end position="226"/>
    </location>
</feature>
<dbReference type="RefSeq" id="WP_200612016.1">
    <property type="nucleotide sequence ID" value="NZ_JAEHHL010000010.1"/>
</dbReference>
<organism evidence="8 9">
    <name type="scientific">Thermohalobaculum xanthum</name>
    <dbReference type="NCBI Taxonomy" id="2753746"/>
    <lineage>
        <taxon>Bacteria</taxon>
        <taxon>Pseudomonadati</taxon>
        <taxon>Pseudomonadota</taxon>
        <taxon>Alphaproteobacteria</taxon>
        <taxon>Rhodobacterales</taxon>
        <taxon>Paracoccaceae</taxon>
        <taxon>Thermohalobaculum</taxon>
    </lineage>
</organism>
<accession>A0A8J7SJ27</accession>